<keyword evidence="1" id="KW-0472">Membrane</keyword>
<dbReference type="PANTHER" id="PTHR34262">
    <property type="entry name" value="TRANSMEMBRANE PROTEIN 220"/>
    <property type="match status" value="1"/>
</dbReference>
<reference evidence="2 3" key="1">
    <citation type="submission" date="2021-07" db="EMBL/GenBank/DDBJ databases">
        <title>The Aristolochia fimbriata genome: insights into angiosperm evolution, floral development and chemical biosynthesis.</title>
        <authorList>
            <person name="Jiao Y."/>
        </authorList>
    </citation>
    <scope>NUCLEOTIDE SEQUENCE [LARGE SCALE GENOMIC DNA]</scope>
    <source>
        <strain evidence="2">IBCAS-2021</strain>
        <tissue evidence="2">Leaf</tissue>
    </source>
</reference>
<evidence type="ECO:0000256" key="1">
    <source>
        <dbReference type="SAM" id="Phobius"/>
    </source>
</evidence>
<accession>A0AAV7DWA3</accession>
<dbReference type="EMBL" id="JAINDJ010000008">
    <property type="protein sequence ID" value="KAG9440887.1"/>
    <property type="molecule type" value="Genomic_DNA"/>
</dbReference>
<dbReference type="Pfam" id="PF15071">
    <property type="entry name" value="TMEM220"/>
    <property type="match status" value="1"/>
</dbReference>
<sequence>MASPITQSQIFSSCSLLMASLFAASASVQLNDPDWYFWFSLYSAASAVNLIQIIFPSKLGSQIAKMTLGLGIFLFFKVVTEDMQLGIAGFWSLDLSKRVVREKTGSGFVVASMFLQLKKALANSNYPRKRRDQRRYLDCGMALLVGVSFGLSFVFVFVNGGLKL</sequence>
<comment type="caution">
    <text evidence="2">The sequence shown here is derived from an EMBL/GenBank/DDBJ whole genome shotgun (WGS) entry which is preliminary data.</text>
</comment>
<keyword evidence="1" id="KW-0812">Transmembrane</keyword>
<evidence type="ECO:0000313" key="3">
    <source>
        <dbReference type="Proteomes" id="UP000825729"/>
    </source>
</evidence>
<feature type="transmembrane region" description="Helical" evidence="1">
    <location>
        <begin position="142"/>
        <end position="162"/>
    </location>
</feature>
<dbReference type="PANTHER" id="PTHR34262:SF1">
    <property type="entry name" value="TRANSMEMBRANE PROTEIN 220"/>
    <property type="match status" value="1"/>
</dbReference>
<evidence type="ECO:0000313" key="2">
    <source>
        <dbReference type="EMBL" id="KAG9440887.1"/>
    </source>
</evidence>
<keyword evidence="1" id="KW-1133">Transmembrane helix</keyword>
<dbReference type="Proteomes" id="UP000825729">
    <property type="component" value="Unassembled WGS sequence"/>
</dbReference>
<name>A0AAV7DWA3_ARIFI</name>
<organism evidence="2 3">
    <name type="scientific">Aristolochia fimbriata</name>
    <name type="common">White veined hardy Dutchman's pipe vine</name>
    <dbReference type="NCBI Taxonomy" id="158543"/>
    <lineage>
        <taxon>Eukaryota</taxon>
        <taxon>Viridiplantae</taxon>
        <taxon>Streptophyta</taxon>
        <taxon>Embryophyta</taxon>
        <taxon>Tracheophyta</taxon>
        <taxon>Spermatophyta</taxon>
        <taxon>Magnoliopsida</taxon>
        <taxon>Magnoliidae</taxon>
        <taxon>Piperales</taxon>
        <taxon>Aristolochiaceae</taxon>
        <taxon>Aristolochia</taxon>
    </lineage>
</organism>
<keyword evidence="3" id="KW-1185">Reference proteome</keyword>
<protein>
    <submittedName>
        <fullName evidence="2">Uncharacterized protein</fullName>
    </submittedName>
</protein>
<feature type="transmembrane region" description="Helical" evidence="1">
    <location>
        <begin position="36"/>
        <end position="55"/>
    </location>
</feature>
<gene>
    <name evidence="2" type="ORF">H6P81_021052</name>
</gene>
<dbReference type="InterPro" id="IPR029377">
    <property type="entry name" value="TMEM220"/>
</dbReference>
<proteinExistence type="predicted"/>
<dbReference type="AlphaFoldDB" id="A0AAV7DWA3"/>